<dbReference type="RefSeq" id="WP_377031554.1">
    <property type="nucleotide sequence ID" value="NZ_JBHOMY010000121.1"/>
</dbReference>
<dbReference type="PANTHER" id="PTHR31862">
    <property type="entry name" value="UPF0261 DOMAIN PROTEIN (AFU_ORTHOLOGUE AFUA_1G10120)"/>
    <property type="match status" value="1"/>
</dbReference>
<dbReference type="Proteomes" id="UP001593940">
    <property type="component" value="Unassembled WGS sequence"/>
</dbReference>
<reference evidence="3 4" key="1">
    <citation type="submission" date="2024-09" db="EMBL/GenBank/DDBJ databases">
        <title>Nodulacao em especies de Leguminosae Basais da Amazonia e Caracterizacao dos Rizobios e Bacterias Associadas aos Nodulos.</title>
        <authorList>
            <person name="Jambeiro I.C.A."/>
            <person name="Lopes I.S."/>
            <person name="Aguiar E.R.G.R."/>
            <person name="Santos A.F.J."/>
            <person name="Dos Santos J.M.F."/>
            <person name="Gross E."/>
        </authorList>
    </citation>
    <scope>NUCLEOTIDE SEQUENCE [LARGE SCALE GENOMIC DNA]</scope>
    <source>
        <strain evidence="3 4">BRUESC1165</strain>
    </source>
</reference>
<dbReference type="PANTHER" id="PTHR31862:SF1">
    <property type="entry name" value="UPF0261 DOMAIN PROTEIN (AFU_ORTHOLOGUE AFUA_1G10120)"/>
    <property type="match status" value="1"/>
</dbReference>
<gene>
    <name evidence="3" type="ORF">ACETIH_26955</name>
</gene>
<dbReference type="InterPro" id="IPR044122">
    <property type="entry name" value="UPF0261_N"/>
</dbReference>
<dbReference type="Pfam" id="PF06792">
    <property type="entry name" value="UPF0261"/>
    <property type="match status" value="1"/>
</dbReference>
<dbReference type="EMBL" id="JBHOMY010000121">
    <property type="protein sequence ID" value="MFC1460280.1"/>
    <property type="molecule type" value="Genomic_DNA"/>
</dbReference>
<organism evidence="3 4">
    <name type="scientific">Microvirga arabica</name>
    <dbReference type="NCBI Taxonomy" id="1128671"/>
    <lineage>
        <taxon>Bacteria</taxon>
        <taxon>Pseudomonadati</taxon>
        <taxon>Pseudomonadota</taxon>
        <taxon>Alphaproteobacteria</taxon>
        <taxon>Hyphomicrobiales</taxon>
        <taxon>Methylobacteriaceae</taxon>
        <taxon>Microvirga</taxon>
    </lineage>
</organism>
<name>A0ABV6YGS1_9HYPH</name>
<dbReference type="InterPro" id="IPR051353">
    <property type="entry name" value="Tobamovirus_resist_UPF0261"/>
</dbReference>
<evidence type="ECO:0000313" key="3">
    <source>
        <dbReference type="EMBL" id="MFC1460280.1"/>
    </source>
</evidence>
<feature type="domain" description="UPF0261" evidence="1">
    <location>
        <begin position="10"/>
        <end position="177"/>
    </location>
</feature>
<dbReference type="CDD" id="cd15488">
    <property type="entry name" value="Tm-1-like"/>
    <property type="match status" value="1"/>
</dbReference>
<dbReference type="Gene3D" id="3.40.50.12020">
    <property type="entry name" value="Uncharacterised protein family UPF0261, NN domain"/>
    <property type="match status" value="1"/>
</dbReference>
<accession>A0ABV6YGS1</accession>
<protein>
    <submittedName>
        <fullName evidence="3">Tm-1-like ATP-binding domain-containing protein</fullName>
    </submittedName>
</protein>
<dbReference type="NCBIfam" id="NF002674">
    <property type="entry name" value="PRK02399.1-2"/>
    <property type="match status" value="1"/>
</dbReference>
<evidence type="ECO:0000259" key="1">
    <source>
        <dbReference type="Pfam" id="PF06792"/>
    </source>
</evidence>
<dbReference type="Gene3D" id="3.40.50.12030">
    <property type="entry name" value="Uncharacterised protein family UPF0261, NC domain"/>
    <property type="match status" value="1"/>
</dbReference>
<proteinExistence type="predicted"/>
<evidence type="ECO:0000259" key="2">
    <source>
        <dbReference type="Pfam" id="PF23189"/>
    </source>
</evidence>
<sequence length="405" mass="42536">MSASPIKGSAYVVGTFDTKAEELRYAGALLQDAGVPTVLVDVGTKFISADADVSAEMVASYHPDGVDAVFKAGERGAAVNAMRDAFQVYLQGCPNVGGIIGLGGSGGTAIITPAMQGLPIGTPKIMVSTLTSGDISPFIGISDIMMMFPVTDIAGLNRVSRVVLGNAAHALAGMMVRNAPQPDDDKPSLGISMFGVTTPCVQQLTAALSSTFDCQVFHANGPGGRALEALAASGLFRGVVDVTTTEAADYLFGGVCSAGPNRFEAAARAGVPWVGSCGALDMVNFWAVDTIPERYRGRLLHSHNAHVTLMRTSADEMVVVGQWLAEKLNQSQAPVRLLLPEGGLSMLDAPGEPFFDPAADEALFTSLEKAFQVSDTHQIIRVPHHINDAAFVEILVHHVNQLMRT</sequence>
<dbReference type="InterPro" id="IPR008322">
    <property type="entry name" value="UPF0261"/>
</dbReference>
<feature type="domain" description="UPF0261" evidence="2">
    <location>
        <begin position="186"/>
        <end position="403"/>
    </location>
</feature>
<dbReference type="InterPro" id="IPR056778">
    <property type="entry name" value="UPF0261_C"/>
</dbReference>
<dbReference type="Pfam" id="PF23189">
    <property type="entry name" value="UPF0261_C"/>
    <property type="match status" value="1"/>
</dbReference>
<dbReference type="PIRSF" id="PIRSF033271">
    <property type="entry name" value="UCP033271"/>
    <property type="match status" value="1"/>
</dbReference>
<comment type="caution">
    <text evidence="3">The sequence shown here is derived from an EMBL/GenBank/DDBJ whole genome shotgun (WGS) entry which is preliminary data.</text>
</comment>
<keyword evidence="4" id="KW-1185">Reference proteome</keyword>
<evidence type="ECO:0000313" key="4">
    <source>
        <dbReference type="Proteomes" id="UP001593940"/>
    </source>
</evidence>
<dbReference type="NCBIfam" id="NF002673">
    <property type="entry name" value="PRK02399.1-1"/>
    <property type="match status" value="1"/>
</dbReference>